<evidence type="ECO:0000313" key="2">
    <source>
        <dbReference type="EMBL" id="KAF2877352.1"/>
    </source>
</evidence>
<feature type="transmembrane region" description="Helical" evidence="1">
    <location>
        <begin position="98"/>
        <end position="117"/>
    </location>
</feature>
<accession>A0A7C8IIE1</accession>
<organism evidence="2 3">
    <name type="scientific">Massariosphaeria phaeospora</name>
    <dbReference type="NCBI Taxonomy" id="100035"/>
    <lineage>
        <taxon>Eukaryota</taxon>
        <taxon>Fungi</taxon>
        <taxon>Dikarya</taxon>
        <taxon>Ascomycota</taxon>
        <taxon>Pezizomycotina</taxon>
        <taxon>Dothideomycetes</taxon>
        <taxon>Pleosporomycetidae</taxon>
        <taxon>Pleosporales</taxon>
        <taxon>Pleosporales incertae sedis</taxon>
        <taxon>Massariosphaeria</taxon>
    </lineage>
</organism>
<reference evidence="2 3" key="1">
    <citation type="submission" date="2020-01" db="EMBL/GenBank/DDBJ databases">
        <authorList>
            <consortium name="DOE Joint Genome Institute"/>
            <person name="Haridas S."/>
            <person name="Albert R."/>
            <person name="Binder M."/>
            <person name="Bloem J."/>
            <person name="Labutti K."/>
            <person name="Salamov A."/>
            <person name="Andreopoulos B."/>
            <person name="Baker S.E."/>
            <person name="Barry K."/>
            <person name="Bills G."/>
            <person name="Bluhm B.H."/>
            <person name="Cannon C."/>
            <person name="Castanera R."/>
            <person name="Culley D.E."/>
            <person name="Daum C."/>
            <person name="Ezra D."/>
            <person name="Gonzalez J.B."/>
            <person name="Henrissat B."/>
            <person name="Kuo A."/>
            <person name="Liang C."/>
            <person name="Lipzen A."/>
            <person name="Lutzoni F."/>
            <person name="Magnuson J."/>
            <person name="Mondo S."/>
            <person name="Nolan M."/>
            <person name="Ohm R."/>
            <person name="Pangilinan J."/>
            <person name="Park H.-J.H."/>
            <person name="Ramirez L."/>
            <person name="Alfaro M."/>
            <person name="Sun H."/>
            <person name="Tritt A."/>
            <person name="Yoshinaga Y."/>
            <person name="Zwiers L.-H.L."/>
            <person name="Turgeon B.G."/>
            <person name="Goodwin S.B."/>
            <person name="Spatafora J.W."/>
            <person name="Crous P.W."/>
            <person name="Grigoriev I.V."/>
        </authorList>
    </citation>
    <scope>NUCLEOTIDE SEQUENCE [LARGE SCALE GENOMIC DNA]</scope>
    <source>
        <strain evidence="2 3">CBS 611.86</strain>
    </source>
</reference>
<keyword evidence="1" id="KW-0812">Transmembrane</keyword>
<keyword evidence="1" id="KW-1133">Transmembrane helix</keyword>
<name>A0A7C8IIE1_9PLEO</name>
<feature type="transmembrane region" description="Helical" evidence="1">
    <location>
        <begin position="12"/>
        <end position="31"/>
    </location>
</feature>
<sequence length="118" mass="13727">MYSLRHPVHLLVLFPYYSLLFSSSLLLHFFFSHLFRTGCTTGNVHCHRHMVDGTTCCIIPLHSLPVYHLLAVDHVFHLYSPLSVHCFLSLITKLPDTGYMYLFLLSVYFPSRIWLLVS</sequence>
<evidence type="ECO:0000313" key="3">
    <source>
        <dbReference type="Proteomes" id="UP000481861"/>
    </source>
</evidence>
<evidence type="ECO:0000256" key="1">
    <source>
        <dbReference type="SAM" id="Phobius"/>
    </source>
</evidence>
<dbReference type="AlphaFoldDB" id="A0A7C8IIE1"/>
<dbReference type="Proteomes" id="UP000481861">
    <property type="component" value="Unassembled WGS sequence"/>
</dbReference>
<keyword evidence="1" id="KW-0472">Membrane</keyword>
<gene>
    <name evidence="2" type="ORF">BDV95DRAFT_144102</name>
</gene>
<protein>
    <submittedName>
        <fullName evidence="2">Uncharacterized protein</fullName>
    </submittedName>
</protein>
<dbReference type="EMBL" id="JAADJZ010000002">
    <property type="protein sequence ID" value="KAF2877352.1"/>
    <property type="molecule type" value="Genomic_DNA"/>
</dbReference>
<proteinExistence type="predicted"/>
<keyword evidence="3" id="KW-1185">Reference proteome</keyword>
<comment type="caution">
    <text evidence="2">The sequence shown here is derived from an EMBL/GenBank/DDBJ whole genome shotgun (WGS) entry which is preliminary data.</text>
</comment>